<proteinExistence type="predicted"/>
<reference evidence="2" key="1">
    <citation type="journal article" date="2021" name="Nat. Commun.">
        <title>Genetic determinants of endophytism in the Arabidopsis root mycobiome.</title>
        <authorList>
            <person name="Mesny F."/>
            <person name="Miyauchi S."/>
            <person name="Thiergart T."/>
            <person name="Pickel B."/>
            <person name="Atanasova L."/>
            <person name="Karlsson M."/>
            <person name="Huettel B."/>
            <person name="Barry K.W."/>
            <person name="Haridas S."/>
            <person name="Chen C."/>
            <person name="Bauer D."/>
            <person name="Andreopoulos W."/>
            <person name="Pangilinan J."/>
            <person name="LaButti K."/>
            <person name="Riley R."/>
            <person name="Lipzen A."/>
            <person name="Clum A."/>
            <person name="Drula E."/>
            <person name="Henrissat B."/>
            <person name="Kohler A."/>
            <person name="Grigoriev I.V."/>
            <person name="Martin F.M."/>
            <person name="Hacquard S."/>
        </authorList>
    </citation>
    <scope>NUCLEOTIDE SEQUENCE</scope>
    <source>
        <strain evidence="2">FSSC 5 MPI-SDFR-AT-0091</strain>
    </source>
</reference>
<feature type="compositionally biased region" description="Low complexity" evidence="1">
    <location>
        <begin position="44"/>
        <end position="65"/>
    </location>
</feature>
<sequence length="337" mass="36373">MTAGLQLWRPRTAGYWFQPQPRRIPEPADRSLGDHVKGFLSTLSSSHSNSNSPAPPHNGGYSQPPMQQPPYPDQQYGGQQYQQDWQSQNGPPSYYGQPPPQQWPPANQYPQQYNGPPQHGYQQGPPQGSYNHHPSNGFPPQPQQQQQQQQQGYSQGPSCTPMSLQVRAAGDRVYYVVDSNTGQTVYTFNFGFKSSGAGPVHVMRGDNGPPCGTLTYHSFSSKVDMNLGNSFVKFKKDFPSNTGLGYLTWQKNGGGCFSSGGNLILESGGSVLATYRLEKGPGSQKRQGGGIEIQKPGLSQAQLDEIVISGVAELERLRLAAGSSSGGASAGVIVAIT</sequence>
<comment type="caution">
    <text evidence="2">The sequence shown here is derived from an EMBL/GenBank/DDBJ whole genome shotgun (WGS) entry which is preliminary data.</text>
</comment>
<evidence type="ECO:0000256" key="1">
    <source>
        <dbReference type="SAM" id="MobiDB-lite"/>
    </source>
</evidence>
<feature type="region of interest" description="Disordered" evidence="1">
    <location>
        <begin position="19"/>
        <end position="162"/>
    </location>
</feature>
<feature type="compositionally biased region" description="Basic and acidic residues" evidence="1">
    <location>
        <begin position="23"/>
        <end position="37"/>
    </location>
</feature>
<feature type="compositionally biased region" description="Low complexity" evidence="1">
    <location>
        <begin position="73"/>
        <end position="96"/>
    </location>
</feature>
<name>A0A9P9GII7_FUSSL</name>
<protein>
    <submittedName>
        <fullName evidence="2">Uncharacterized protein</fullName>
    </submittedName>
</protein>
<keyword evidence="3" id="KW-1185">Reference proteome</keyword>
<feature type="compositionally biased region" description="Polar residues" evidence="1">
    <location>
        <begin position="152"/>
        <end position="162"/>
    </location>
</feature>
<dbReference type="Proteomes" id="UP000736672">
    <property type="component" value="Unassembled WGS sequence"/>
</dbReference>
<dbReference type="AlphaFoldDB" id="A0A9P9GII7"/>
<evidence type="ECO:0000313" key="2">
    <source>
        <dbReference type="EMBL" id="KAH7239761.1"/>
    </source>
</evidence>
<evidence type="ECO:0000313" key="3">
    <source>
        <dbReference type="Proteomes" id="UP000736672"/>
    </source>
</evidence>
<organism evidence="2 3">
    <name type="scientific">Fusarium solani</name>
    <name type="common">Filamentous fungus</name>
    <dbReference type="NCBI Taxonomy" id="169388"/>
    <lineage>
        <taxon>Eukaryota</taxon>
        <taxon>Fungi</taxon>
        <taxon>Dikarya</taxon>
        <taxon>Ascomycota</taxon>
        <taxon>Pezizomycotina</taxon>
        <taxon>Sordariomycetes</taxon>
        <taxon>Hypocreomycetidae</taxon>
        <taxon>Hypocreales</taxon>
        <taxon>Nectriaceae</taxon>
        <taxon>Fusarium</taxon>
        <taxon>Fusarium solani species complex</taxon>
    </lineage>
</organism>
<accession>A0A9P9GII7</accession>
<dbReference type="EMBL" id="JAGTJS010000021">
    <property type="protein sequence ID" value="KAH7239761.1"/>
    <property type="molecule type" value="Genomic_DNA"/>
</dbReference>
<dbReference type="OrthoDB" id="4725912at2759"/>
<feature type="compositionally biased region" description="Low complexity" evidence="1">
    <location>
        <begin position="104"/>
        <end position="131"/>
    </location>
</feature>
<gene>
    <name evidence="2" type="ORF">B0J15DRAFT_538327</name>
</gene>